<gene>
    <name evidence="1" type="ORF">MRATA1EN3_LOCUS7612</name>
</gene>
<accession>A0ACB0E7K8</accession>
<dbReference type="EMBL" id="OX596100">
    <property type="protein sequence ID" value="CAI9696399.1"/>
    <property type="molecule type" value="Genomic_DNA"/>
</dbReference>
<reference evidence="1" key="1">
    <citation type="submission" date="2023-05" db="EMBL/GenBank/DDBJ databases">
        <authorList>
            <consortium name="ELIXIR-Norway"/>
        </authorList>
    </citation>
    <scope>NUCLEOTIDE SEQUENCE</scope>
</reference>
<evidence type="ECO:0000313" key="1">
    <source>
        <dbReference type="EMBL" id="CAI9696399.1"/>
    </source>
</evidence>
<sequence>MSAGNRGRGYPPHQSEVGADPCASRKPPESSLRPLRKKNPSNLNSSPASDRRSWEECHPINNRAGKKGASPSQWKTREGGPSEEARDGWRREGKAPPLSSPPGRLHKPSPEYSKQARPRSGSRGTLALQGPGPCASSPGVAPPNLRGSRRRPAPQPAAAIPADRRAPRAPPAR</sequence>
<proteinExistence type="predicted"/>
<evidence type="ECO:0000313" key="2">
    <source>
        <dbReference type="Proteomes" id="UP001162501"/>
    </source>
</evidence>
<dbReference type="Proteomes" id="UP001162501">
    <property type="component" value="Chromosome 16"/>
</dbReference>
<name>A0ACB0E7K8_RANTA</name>
<organism evidence="1 2">
    <name type="scientific">Rangifer tarandus platyrhynchus</name>
    <name type="common">Svalbard reindeer</name>
    <dbReference type="NCBI Taxonomy" id="3082113"/>
    <lineage>
        <taxon>Eukaryota</taxon>
        <taxon>Metazoa</taxon>
        <taxon>Chordata</taxon>
        <taxon>Craniata</taxon>
        <taxon>Vertebrata</taxon>
        <taxon>Euteleostomi</taxon>
        <taxon>Mammalia</taxon>
        <taxon>Eutheria</taxon>
        <taxon>Laurasiatheria</taxon>
        <taxon>Artiodactyla</taxon>
        <taxon>Ruminantia</taxon>
        <taxon>Pecora</taxon>
        <taxon>Cervidae</taxon>
        <taxon>Odocoileinae</taxon>
        <taxon>Rangifer</taxon>
    </lineage>
</organism>
<protein>
    <submittedName>
        <fullName evidence="1">Uncharacterized protein</fullName>
    </submittedName>
</protein>